<comment type="caution">
    <text evidence="4">The sequence shown here is derived from an EMBL/GenBank/DDBJ whole genome shotgun (WGS) entry which is preliminary data.</text>
</comment>
<evidence type="ECO:0000259" key="2">
    <source>
        <dbReference type="Pfam" id="PF02746"/>
    </source>
</evidence>
<organism evidence="4 5">
    <name type="scientific">Candidimonas nitroreducens</name>
    <dbReference type="NCBI Taxonomy" id="683354"/>
    <lineage>
        <taxon>Bacteria</taxon>
        <taxon>Pseudomonadati</taxon>
        <taxon>Pseudomonadota</taxon>
        <taxon>Betaproteobacteria</taxon>
        <taxon>Burkholderiales</taxon>
        <taxon>Alcaligenaceae</taxon>
        <taxon>Candidimonas</taxon>
    </lineage>
</organism>
<dbReference type="InterPro" id="IPR036849">
    <property type="entry name" value="Enolase-like_C_sf"/>
</dbReference>
<dbReference type="InterPro" id="IPR034593">
    <property type="entry name" value="DgoD-like"/>
</dbReference>
<dbReference type="EMBL" id="NJIH01000007">
    <property type="protein sequence ID" value="OWT59205.1"/>
    <property type="molecule type" value="Genomic_DNA"/>
</dbReference>
<evidence type="ECO:0000256" key="1">
    <source>
        <dbReference type="ARBA" id="ARBA00023239"/>
    </source>
</evidence>
<dbReference type="GO" id="GO:0016829">
    <property type="term" value="F:lyase activity"/>
    <property type="evidence" value="ECO:0007669"/>
    <property type="project" value="UniProtKB-KW"/>
</dbReference>
<evidence type="ECO:0000313" key="4">
    <source>
        <dbReference type="EMBL" id="OWT59205.1"/>
    </source>
</evidence>
<sequence length="402" mass="43735">MVNGFPARHDMAFRIRDVRGVRMRAPGPDYWRGFLKQAADAQATGRFQFSPPWRTVYAKEVESALVRVQLADGTVGWGEATCPIAPEVICTLVNGFISEVARHQPFAAPDTLVDMLYDAQRCRGYLAGHYQDAVAALDIALHDALARRAGCPVNELFAAKARASQPCYLSGARAPTREERIELLHRWSAEATTAVKIFLRGSLDADLEEFTALQDAVPSISWWAGDALWTFHEPAVAVRARHSFGQLAAKWLECPMLPEDLAGHMALREAPGAPIALGEHFRTALQAAPWLDSGAVQILQPDIGRTGFVMGRRMLEHASGRHIAVTPHMGGALDVMQAATLHFAASIAASDLPCEYQAGLAGRIPTALRSDWTLGHDGLLIPETPGLGVHVDEDAIQEFIVS</sequence>
<proteinExistence type="predicted"/>
<name>A0A225MD17_9BURK</name>
<dbReference type="Pfam" id="PF13378">
    <property type="entry name" value="MR_MLE_C"/>
    <property type="match status" value="1"/>
</dbReference>
<dbReference type="Gene3D" id="3.20.20.120">
    <property type="entry name" value="Enolase-like C-terminal domain"/>
    <property type="match status" value="1"/>
</dbReference>
<dbReference type="InterPro" id="IPR029065">
    <property type="entry name" value="Enolase_C-like"/>
</dbReference>
<dbReference type="SUPFAM" id="SSF54826">
    <property type="entry name" value="Enolase N-terminal domain-like"/>
    <property type="match status" value="1"/>
</dbReference>
<dbReference type="InterPro" id="IPR013341">
    <property type="entry name" value="Mandelate_racemase_N_dom"/>
</dbReference>
<dbReference type="SFLD" id="SFLDS00001">
    <property type="entry name" value="Enolase"/>
    <property type="match status" value="1"/>
</dbReference>
<dbReference type="Pfam" id="PF02746">
    <property type="entry name" value="MR_MLE_N"/>
    <property type="match status" value="1"/>
</dbReference>
<reference evidence="5" key="1">
    <citation type="submission" date="2017-06" db="EMBL/GenBank/DDBJ databases">
        <title>Herbaspirillum phytohormonus sp. nov., isolated from the root nodule of Robinia pseudoacacia in lead-zinc mine.</title>
        <authorList>
            <person name="Fan M."/>
            <person name="Lin Y."/>
        </authorList>
    </citation>
    <scope>NUCLEOTIDE SEQUENCE [LARGE SCALE GENOMIC DNA]</scope>
    <source>
        <strain evidence="5">SC-089</strain>
    </source>
</reference>
<dbReference type="InterPro" id="IPR029017">
    <property type="entry name" value="Enolase-like_N"/>
</dbReference>
<dbReference type="SUPFAM" id="SSF51604">
    <property type="entry name" value="Enolase C-terminal domain-like"/>
    <property type="match status" value="1"/>
</dbReference>
<evidence type="ECO:0008006" key="6">
    <source>
        <dbReference type="Google" id="ProtNLM"/>
    </source>
</evidence>
<evidence type="ECO:0000259" key="3">
    <source>
        <dbReference type="Pfam" id="PF13378"/>
    </source>
</evidence>
<keyword evidence="1" id="KW-0456">Lyase</keyword>
<feature type="domain" description="Enolase C-terminal" evidence="3">
    <location>
        <begin position="184"/>
        <end position="395"/>
    </location>
</feature>
<keyword evidence="5" id="KW-1185">Reference proteome</keyword>
<dbReference type="AlphaFoldDB" id="A0A225MD17"/>
<dbReference type="Gene3D" id="3.30.390.10">
    <property type="entry name" value="Enolase-like, N-terminal domain"/>
    <property type="match status" value="1"/>
</dbReference>
<accession>A0A225MD17</accession>
<feature type="domain" description="Mandelate racemase/muconate lactonizing enzyme N-terminal" evidence="2">
    <location>
        <begin position="62"/>
        <end position="156"/>
    </location>
</feature>
<dbReference type="PANTHER" id="PTHR48080:SF2">
    <property type="entry name" value="D-GALACTONATE DEHYDRATASE"/>
    <property type="match status" value="1"/>
</dbReference>
<dbReference type="Proteomes" id="UP000214603">
    <property type="component" value="Unassembled WGS sequence"/>
</dbReference>
<dbReference type="PANTHER" id="PTHR48080">
    <property type="entry name" value="D-GALACTONATE DEHYDRATASE-RELATED"/>
    <property type="match status" value="1"/>
</dbReference>
<protein>
    <recommendedName>
        <fullName evidence="6">Mandelate racemase/muconate lactonizing enzyme C-terminal domain-containing protein</fullName>
    </recommendedName>
</protein>
<evidence type="ECO:0000313" key="5">
    <source>
        <dbReference type="Proteomes" id="UP000214603"/>
    </source>
</evidence>
<gene>
    <name evidence="4" type="ORF">CEY11_13570</name>
</gene>